<sequence length="96" mass="10617">MLDAGHRVAVTGRGEERQRDFAEELGRPEGLLTLVGDTAVYDDVRSAVDSTLNSEMRKRKRPGPGPATGLRAGALPVVRHCEGFRTRVPPVRLRRR</sequence>
<proteinExistence type="predicted"/>
<gene>
    <name evidence="2" type="ORF">BJ965_001231</name>
</gene>
<keyword evidence="3" id="KW-1185">Reference proteome</keyword>
<reference evidence="2 3" key="1">
    <citation type="submission" date="2020-08" db="EMBL/GenBank/DDBJ databases">
        <title>Sequencing the genomes of 1000 actinobacteria strains.</title>
        <authorList>
            <person name="Klenk H.-P."/>
        </authorList>
    </citation>
    <scope>NUCLEOTIDE SEQUENCE [LARGE SCALE GENOMIC DNA]</scope>
    <source>
        <strain evidence="2 3">DSM 40483</strain>
    </source>
</reference>
<accession>A0A7W7GFQ8</accession>
<dbReference type="SUPFAM" id="SSF51735">
    <property type="entry name" value="NAD(P)-binding Rossmann-fold domains"/>
    <property type="match status" value="1"/>
</dbReference>
<dbReference type="EMBL" id="JACHMS010000001">
    <property type="protein sequence ID" value="MBB4711349.1"/>
    <property type="molecule type" value="Genomic_DNA"/>
</dbReference>
<dbReference type="Gene3D" id="3.40.50.720">
    <property type="entry name" value="NAD(P)-binding Rossmann-like Domain"/>
    <property type="match status" value="1"/>
</dbReference>
<evidence type="ECO:0000313" key="3">
    <source>
        <dbReference type="Proteomes" id="UP000565089"/>
    </source>
</evidence>
<comment type="caution">
    <text evidence="2">The sequence shown here is derived from an EMBL/GenBank/DDBJ whole genome shotgun (WGS) entry which is preliminary data.</text>
</comment>
<name>A0A7W7GFQ8_9ACTN</name>
<feature type="region of interest" description="Disordered" evidence="1">
    <location>
        <begin position="52"/>
        <end position="71"/>
    </location>
</feature>
<dbReference type="Proteomes" id="UP000565089">
    <property type="component" value="Unassembled WGS sequence"/>
</dbReference>
<feature type="region of interest" description="Disordered" evidence="1">
    <location>
        <begin position="1"/>
        <end position="21"/>
    </location>
</feature>
<dbReference type="AlphaFoldDB" id="A0A7W7GFQ8"/>
<evidence type="ECO:0000313" key="2">
    <source>
        <dbReference type="EMBL" id="MBB4711349.1"/>
    </source>
</evidence>
<evidence type="ECO:0000256" key="1">
    <source>
        <dbReference type="SAM" id="MobiDB-lite"/>
    </source>
</evidence>
<protein>
    <submittedName>
        <fullName evidence="2">NAD(P)-dependent dehydrogenase (Short-subunit alcohol dehydrogenase family)</fullName>
    </submittedName>
</protein>
<dbReference type="InterPro" id="IPR036291">
    <property type="entry name" value="NAD(P)-bd_dom_sf"/>
</dbReference>
<organism evidence="2 3">
    <name type="scientific">Streptomyces luteogriseus</name>
    <dbReference type="NCBI Taxonomy" id="68233"/>
    <lineage>
        <taxon>Bacteria</taxon>
        <taxon>Bacillati</taxon>
        <taxon>Actinomycetota</taxon>
        <taxon>Actinomycetes</taxon>
        <taxon>Kitasatosporales</taxon>
        <taxon>Streptomycetaceae</taxon>
        <taxon>Streptomyces</taxon>
    </lineage>
</organism>